<comment type="function">
    <text evidence="10">IGPS catalyzes the conversion of PRFAR and glutamine to IGP, AICAR and glutamate. The HisH subunit catalyzes the hydrolysis of glutamine to glutamate and ammonia as part of the synthesis of IGP and AICAR. The resulting ammonia molecule is channeled to the active site of HisF.</text>
</comment>
<dbReference type="SUPFAM" id="SSF52317">
    <property type="entry name" value="Class I glutamine amidotransferase-like"/>
    <property type="match status" value="1"/>
</dbReference>
<dbReference type="GO" id="GO:0005737">
    <property type="term" value="C:cytoplasm"/>
    <property type="evidence" value="ECO:0007669"/>
    <property type="project" value="UniProtKB-SubCell"/>
</dbReference>
<dbReference type="PATRIC" id="fig|1618447.3.peg.88"/>
<dbReference type="PROSITE" id="PS51273">
    <property type="entry name" value="GATASE_TYPE_1"/>
    <property type="match status" value="1"/>
</dbReference>
<keyword evidence="3 10" id="KW-0028">Amino-acid biosynthesis</keyword>
<dbReference type="AlphaFoldDB" id="A0A0G1JUP8"/>
<evidence type="ECO:0000256" key="11">
    <source>
        <dbReference type="PIRSR" id="PIRSR000495-1"/>
    </source>
</evidence>
<accession>A0A0G1JUP8</accession>
<evidence type="ECO:0000313" key="14">
    <source>
        <dbReference type="Proteomes" id="UP000034617"/>
    </source>
</evidence>
<dbReference type="EC" id="3.5.1.2" evidence="10"/>
<dbReference type="Gene3D" id="3.40.50.880">
    <property type="match status" value="1"/>
</dbReference>
<feature type="active site" evidence="10 11">
    <location>
        <position position="189"/>
    </location>
</feature>
<dbReference type="Proteomes" id="UP000034617">
    <property type="component" value="Unassembled WGS sequence"/>
</dbReference>
<dbReference type="UniPathway" id="UPA00031">
    <property type="reaction ID" value="UER00010"/>
</dbReference>
<feature type="domain" description="Glutamine amidotransferase" evidence="12">
    <location>
        <begin position="6"/>
        <end position="203"/>
    </location>
</feature>
<feature type="active site" description="Nucleophile" evidence="10 11">
    <location>
        <position position="82"/>
    </location>
</feature>
<comment type="pathway">
    <text evidence="1 10">Amino-acid biosynthesis; L-histidine biosynthesis; L-histidine from 5-phospho-alpha-D-ribose 1-diphosphate: step 5/9.</text>
</comment>
<evidence type="ECO:0000256" key="10">
    <source>
        <dbReference type="HAMAP-Rule" id="MF_00278"/>
    </source>
</evidence>
<keyword evidence="7 10" id="KW-0456">Lyase</keyword>
<evidence type="ECO:0000256" key="9">
    <source>
        <dbReference type="ARBA" id="ARBA00049534"/>
    </source>
</evidence>
<reference evidence="13 14" key="1">
    <citation type="journal article" date="2015" name="Nature">
        <title>rRNA introns, odd ribosomes, and small enigmatic genomes across a large radiation of phyla.</title>
        <authorList>
            <person name="Brown C.T."/>
            <person name="Hug L.A."/>
            <person name="Thomas B.C."/>
            <person name="Sharon I."/>
            <person name="Castelle C.J."/>
            <person name="Singh A."/>
            <person name="Wilkins M.J."/>
            <person name="Williams K.H."/>
            <person name="Banfield J.F."/>
        </authorList>
    </citation>
    <scope>NUCLEOTIDE SEQUENCE [LARGE SCALE GENOMIC DNA]</scope>
</reference>
<comment type="catalytic activity">
    <reaction evidence="8 10">
        <text>5-[(5-phospho-1-deoxy-D-ribulos-1-ylimino)methylamino]-1-(5-phospho-beta-D-ribosyl)imidazole-4-carboxamide + L-glutamine = D-erythro-1-(imidazol-4-yl)glycerol 3-phosphate + 5-amino-1-(5-phospho-beta-D-ribosyl)imidazole-4-carboxamide + L-glutamate + H(+)</text>
        <dbReference type="Rhea" id="RHEA:24793"/>
        <dbReference type="ChEBI" id="CHEBI:15378"/>
        <dbReference type="ChEBI" id="CHEBI:29985"/>
        <dbReference type="ChEBI" id="CHEBI:58278"/>
        <dbReference type="ChEBI" id="CHEBI:58359"/>
        <dbReference type="ChEBI" id="CHEBI:58475"/>
        <dbReference type="ChEBI" id="CHEBI:58525"/>
        <dbReference type="EC" id="4.3.2.10"/>
    </reaction>
</comment>
<dbReference type="EMBL" id="LCHM01000001">
    <property type="protein sequence ID" value="KKT39179.1"/>
    <property type="molecule type" value="Genomic_DNA"/>
</dbReference>
<dbReference type="InterPro" id="IPR010139">
    <property type="entry name" value="Imidazole-glycPsynth_HisH"/>
</dbReference>
<proteinExistence type="inferred from homology"/>
<comment type="subunit">
    <text evidence="2 10">Heterodimer of HisH and HisF.</text>
</comment>
<dbReference type="GO" id="GO:0004359">
    <property type="term" value="F:glutaminase activity"/>
    <property type="evidence" value="ECO:0007669"/>
    <property type="project" value="UniProtKB-EC"/>
</dbReference>
<evidence type="ECO:0000256" key="8">
    <source>
        <dbReference type="ARBA" id="ARBA00047838"/>
    </source>
</evidence>
<dbReference type="PANTHER" id="PTHR42701">
    <property type="entry name" value="IMIDAZOLE GLYCEROL PHOSPHATE SYNTHASE SUBUNIT HISH"/>
    <property type="match status" value="1"/>
</dbReference>
<evidence type="ECO:0000313" key="13">
    <source>
        <dbReference type="EMBL" id="KKT39179.1"/>
    </source>
</evidence>
<dbReference type="InterPro" id="IPR029062">
    <property type="entry name" value="Class_I_gatase-like"/>
</dbReference>
<evidence type="ECO:0000256" key="3">
    <source>
        <dbReference type="ARBA" id="ARBA00022605"/>
    </source>
</evidence>
<name>A0A0G1JUP8_9BACT</name>
<dbReference type="EC" id="4.3.2.10" evidence="10"/>
<evidence type="ECO:0000256" key="6">
    <source>
        <dbReference type="ARBA" id="ARBA00023102"/>
    </source>
</evidence>
<keyword evidence="4 10" id="KW-0378">Hydrolase</keyword>
<evidence type="ECO:0000259" key="12">
    <source>
        <dbReference type="Pfam" id="PF00117"/>
    </source>
</evidence>
<dbReference type="HAMAP" id="MF_00278">
    <property type="entry name" value="HisH"/>
    <property type="match status" value="1"/>
</dbReference>
<gene>
    <name evidence="10" type="primary">hisH</name>
    <name evidence="13" type="ORF">UW22_C0001G0090</name>
</gene>
<dbReference type="GO" id="GO:0000105">
    <property type="term" value="P:L-histidine biosynthetic process"/>
    <property type="evidence" value="ECO:0007669"/>
    <property type="project" value="UniProtKB-UniRule"/>
</dbReference>
<keyword evidence="6 10" id="KW-0368">Histidine biosynthesis</keyword>
<keyword evidence="10" id="KW-0963">Cytoplasm</keyword>
<dbReference type="GO" id="GO:0016829">
    <property type="term" value="F:lyase activity"/>
    <property type="evidence" value="ECO:0007669"/>
    <property type="project" value="UniProtKB-KW"/>
</dbReference>
<dbReference type="Pfam" id="PF00117">
    <property type="entry name" value="GATase"/>
    <property type="match status" value="1"/>
</dbReference>
<protein>
    <recommendedName>
        <fullName evidence="10">Imidazole glycerol phosphate synthase subunit HisH</fullName>
        <ecNumber evidence="10">4.3.2.10</ecNumber>
    </recommendedName>
    <alternativeName>
        <fullName evidence="10">IGP synthase glutaminase subunit</fullName>
        <ecNumber evidence="10">3.5.1.2</ecNumber>
    </alternativeName>
    <alternativeName>
        <fullName evidence="10">IGP synthase subunit HisH</fullName>
    </alternativeName>
    <alternativeName>
        <fullName evidence="10">ImGP synthase subunit HisH</fullName>
        <shortName evidence="10">IGPS subunit HisH</shortName>
    </alternativeName>
</protein>
<dbReference type="PIRSF" id="PIRSF000495">
    <property type="entry name" value="Amidotransf_hisH"/>
    <property type="match status" value="1"/>
</dbReference>
<comment type="subcellular location">
    <subcellularLocation>
        <location evidence="10">Cytoplasm</location>
    </subcellularLocation>
</comment>
<evidence type="ECO:0000256" key="4">
    <source>
        <dbReference type="ARBA" id="ARBA00022801"/>
    </source>
</evidence>
<organism evidence="13 14">
    <name type="scientific">Candidatus Gottesmanbacteria bacterium GW2011_GWB1_44_11c</name>
    <dbReference type="NCBI Taxonomy" id="1618447"/>
    <lineage>
        <taxon>Bacteria</taxon>
        <taxon>Candidatus Gottesmaniibacteriota</taxon>
    </lineage>
</organism>
<dbReference type="GO" id="GO:0000107">
    <property type="term" value="F:imidazoleglycerol-phosphate synthase activity"/>
    <property type="evidence" value="ECO:0007669"/>
    <property type="project" value="UniProtKB-UniRule"/>
</dbReference>
<dbReference type="InterPro" id="IPR017926">
    <property type="entry name" value="GATASE"/>
</dbReference>
<comment type="catalytic activity">
    <reaction evidence="9 10">
        <text>L-glutamine + H2O = L-glutamate + NH4(+)</text>
        <dbReference type="Rhea" id="RHEA:15889"/>
        <dbReference type="ChEBI" id="CHEBI:15377"/>
        <dbReference type="ChEBI" id="CHEBI:28938"/>
        <dbReference type="ChEBI" id="CHEBI:29985"/>
        <dbReference type="ChEBI" id="CHEBI:58359"/>
        <dbReference type="EC" id="3.5.1.2"/>
    </reaction>
</comment>
<feature type="active site" evidence="10 11">
    <location>
        <position position="187"/>
    </location>
</feature>
<evidence type="ECO:0000256" key="5">
    <source>
        <dbReference type="ARBA" id="ARBA00022962"/>
    </source>
</evidence>
<dbReference type="CDD" id="cd01748">
    <property type="entry name" value="GATase1_IGP_Synthase"/>
    <property type="match status" value="1"/>
</dbReference>
<sequence>MTNVTIIDYGLGNIQSIANMVKRVGGIAEIACSSRDIQKAQKLILPGVGAFDHGMNLLHKKNFIPVLKKKIVKDGIPILGICLGAQLFMSNSEEGKLKGLGWIEGNVRKFVFNNPQLLKVPHVGWNTIQIKKKCPLLTKMKNGSRFYFTHSYYIDVSSKEDVVATTEYGIEFVSIFNKDTLYGVQFHPEKSHVFGMALIKNFLTMT</sequence>
<dbReference type="PANTHER" id="PTHR42701:SF1">
    <property type="entry name" value="IMIDAZOLE GLYCEROL PHOSPHATE SYNTHASE SUBUNIT HISH"/>
    <property type="match status" value="1"/>
</dbReference>
<keyword evidence="5 10" id="KW-0315">Glutamine amidotransferase</keyword>
<comment type="caution">
    <text evidence="13">The sequence shown here is derived from an EMBL/GenBank/DDBJ whole genome shotgun (WGS) entry which is preliminary data.</text>
</comment>
<evidence type="ECO:0000256" key="1">
    <source>
        <dbReference type="ARBA" id="ARBA00005091"/>
    </source>
</evidence>
<evidence type="ECO:0000256" key="2">
    <source>
        <dbReference type="ARBA" id="ARBA00011152"/>
    </source>
</evidence>
<evidence type="ECO:0000256" key="7">
    <source>
        <dbReference type="ARBA" id="ARBA00023239"/>
    </source>
</evidence>
<dbReference type="NCBIfam" id="TIGR01855">
    <property type="entry name" value="IMP_synth_hisH"/>
    <property type="match status" value="1"/>
</dbReference>